<sequence>MGSLIIHNQNPDGKGGIKRTPGMGFTKEAYSKSRFFVGGLNQGRIERFILDAIKDAKPELEVERGIIAERLEFDEGLAADPQAYPITVTLRTLSEEEANPSPVYGSSGVRDGLFRSNLAPDDWEDLINKSKAKAGNTEVLKAKYIIGCDGAHSWTRKQLGIQMEGAATDFVWFVIFSDRLFQSSLTSPGASWT</sequence>
<dbReference type="PANTHER" id="PTHR43004">
    <property type="entry name" value="TRK SYSTEM POTASSIUM UPTAKE PROTEIN"/>
    <property type="match status" value="1"/>
</dbReference>
<dbReference type="Gene3D" id="3.50.50.60">
    <property type="entry name" value="FAD/NAD(P)-binding domain"/>
    <property type="match status" value="1"/>
</dbReference>
<reference evidence="6 7" key="1">
    <citation type="journal article" date="2012" name="BMC Genomics">
        <title>Tools to kill: Genome of one of the most destructive plant pathogenic fungi Macrophomina phaseolina.</title>
        <authorList>
            <person name="Islam M.S."/>
            <person name="Haque M.S."/>
            <person name="Islam M.M."/>
            <person name="Emdad E.M."/>
            <person name="Halim A."/>
            <person name="Hossen Q.M.M."/>
            <person name="Hossain M.Z."/>
            <person name="Ahmed B."/>
            <person name="Rahim S."/>
            <person name="Rahman M.S."/>
            <person name="Alam M.M."/>
            <person name="Hou S."/>
            <person name="Wan X."/>
            <person name="Saito J.A."/>
            <person name="Alam M."/>
        </authorList>
    </citation>
    <scope>NUCLEOTIDE SEQUENCE [LARGE SCALE GENOMIC DNA]</scope>
    <source>
        <strain evidence="6 7">MS6</strain>
    </source>
</reference>
<dbReference type="HOGENOM" id="CLU_1409030_0_0_1"/>
<keyword evidence="2" id="KW-0274">FAD</keyword>
<dbReference type="AlphaFoldDB" id="K2S2Z0"/>
<evidence type="ECO:0000256" key="1">
    <source>
        <dbReference type="ARBA" id="ARBA00022630"/>
    </source>
</evidence>
<evidence type="ECO:0000313" key="7">
    <source>
        <dbReference type="Proteomes" id="UP000007129"/>
    </source>
</evidence>
<dbReference type="STRING" id="1126212.K2S2Z0"/>
<dbReference type="InterPro" id="IPR036188">
    <property type="entry name" value="FAD/NAD-bd_sf"/>
</dbReference>
<protein>
    <submittedName>
        <fullName evidence="6">Monooxygenase FAD-binding protein</fullName>
    </submittedName>
</protein>
<keyword evidence="1" id="KW-0285">Flavoprotein</keyword>
<name>K2S2Z0_MACPH</name>
<keyword evidence="6" id="KW-0503">Monooxygenase</keyword>
<proteinExistence type="predicted"/>
<dbReference type="GO" id="GO:0071949">
    <property type="term" value="F:FAD binding"/>
    <property type="evidence" value="ECO:0007669"/>
    <property type="project" value="InterPro"/>
</dbReference>
<feature type="region of interest" description="Disordered" evidence="4">
    <location>
        <begin position="1"/>
        <end position="20"/>
    </location>
</feature>
<dbReference type="InterPro" id="IPR002938">
    <property type="entry name" value="FAD-bd"/>
</dbReference>
<evidence type="ECO:0000313" key="6">
    <source>
        <dbReference type="EMBL" id="EKG11040.1"/>
    </source>
</evidence>
<dbReference type="InterPro" id="IPR050641">
    <property type="entry name" value="RIFMO-like"/>
</dbReference>
<evidence type="ECO:0000256" key="2">
    <source>
        <dbReference type="ARBA" id="ARBA00022827"/>
    </source>
</evidence>
<dbReference type="InParanoid" id="K2S2Z0"/>
<feature type="domain" description="FAD-binding" evidence="5">
    <location>
        <begin position="131"/>
        <end position="178"/>
    </location>
</feature>
<dbReference type="OrthoDB" id="1716816at2759"/>
<feature type="compositionally biased region" description="Polar residues" evidence="4">
    <location>
        <begin position="1"/>
        <end position="11"/>
    </location>
</feature>
<gene>
    <name evidence="6" type="ORF">MPH_12043</name>
</gene>
<evidence type="ECO:0000259" key="5">
    <source>
        <dbReference type="Pfam" id="PF01494"/>
    </source>
</evidence>
<dbReference type="Proteomes" id="UP000007129">
    <property type="component" value="Unassembled WGS sequence"/>
</dbReference>
<dbReference type="SUPFAM" id="SSF51905">
    <property type="entry name" value="FAD/NAD(P)-binding domain"/>
    <property type="match status" value="1"/>
</dbReference>
<dbReference type="EMBL" id="AHHD01000500">
    <property type="protein sequence ID" value="EKG11040.1"/>
    <property type="molecule type" value="Genomic_DNA"/>
</dbReference>
<keyword evidence="3" id="KW-0560">Oxidoreductase</keyword>
<evidence type="ECO:0000256" key="3">
    <source>
        <dbReference type="ARBA" id="ARBA00023002"/>
    </source>
</evidence>
<evidence type="ECO:0000256" key="4">
    <source>
        <dbReference type="SAM" id="MobiDB-lite"/>
    </source>
</evidence>
<dbReference type="PANTHER" id="PTHR43004:SF20">
    <property type="entry name" value="2-MONOOXYGENASE, PUTATIVE (AFU_ORTHOLOGUE AFUA_1G13660)-RELATED"/>
    <property type="match status" value="1"/>
</dbReference>
<accession>K2S2Z0</accession>
<dbReference type="GO" id="GO:0016709">
    <property type="term" value="F:oxidoreductase activity, acting on paired donors, with incorporation or reduction of molecular oxygen, NAD(P)H as one donor, and incorporation of one atom of oxygen"/>
    <property type="evidence" value="ECO:0007669"/>
    <property type="project" value="UniProtKB-ARBA"/>
</dbReference>
<dbReference type="Pfam" id="PF01494">
    <property type="entry name" value="FAD_binding_3"/>
    <property type="match status" value="1"/>
</dbReference>
<organism evidence="6 7">
    <name type="scientific">Macrophomina phaseolina (strain MS6)</name>
    <name type="common">Charcoal rot fungus</name>
    <dbReference type="NCBI Taxonomy" id="1126212"/>
    <lineage>
        <taxon>Eukaryota</taxon>
        <taxon>Fungi</taxon>
        <taxon>Dikarya</taxon>
        <taxon>Ascomycota</taxon>
        <taxon>Pezizomycotina</taxon>
        <taxon>Dothideomycetes</taxon>
        <taxon>Dothideomycetes incertae sedis</taxon>
        <taxon>Botryosphaeriales</taxon>
        <taxon>Botryosphaeriaceae</taxon>
        <taxon>Macrophomina</taxon>
    </lineage>
</organism>
<comment type="caution">
    <text evidence="6">The sequence shown here is derived from an EMBL/GenBank/DDBJ whole genome shotgun (WGS) entry which is preliminary data.</text>
</comment>
<dbReference type="VEuPathDB" id="FungiDB:MPH_12043"/>
<dbReference type="eggNOG" id="KOG3855">
    <property type="taxonomic scope" value="Eukaryota"/>
</dbReference>